<evidence type="ECO:0000256" key="1">
    <source>
        <dbReference type="SAM" id="MobiDB-lite"/>
    </source>
</evidence>
<feature type="compositionally biased region" description="Basic residues" evidence="1">
    <location>
        <begin position="43"/>
        <end position="55"/>
    </location>
</feature>
<dbReference type="EMBL" id="BPLQ01014391">
    <property type="protein sequence ID" value="GIY79396.1"/>
    <property type="molecule type" value="Genomic_DNA"/>
</dbReference>
<comment type="caution">
    <text evidence="2">The sequence shown here is derived from an EMBL/GenBank/DDBJ whole genome shotgun (WGS) entry which is preliminary data.</text>
</comment>
<gene>
    <name evidence="2" type="ORF">CDAR_103381</name>
</gene>
<dbReference type="AlphaFoldDB" id="A0AAV4WBR0"/>
<keyword evidence="3" id="KW-1185">Reference proteome</keyword>
<reference evidence="2 3" key="1">
    <citation type="submission" date="2021-06" db="EMBL/GenBank/DDBJ databases">
        <title>Caerostris darwini draft genome.</title>
        <authorList>
            <person name="Kono N."/>
            <person name="Arakawa K."/>
        </authorList>
    </citation>
    <scope>NUCLEOTIDE SEQUENCE [LARGE SCALE GENOMIC DNA]</scope>
</reference>
<feature type="region of interest" description="Disordered" evidence="1">
    <location>
        <begin position="37"/>
        <end position="65"/>
    </location>
</feature>
<organism evidence="2 3">
    <name type="scientific">Caerostris darwini</name>
    <dbReference type="NCBI Taxonomy" id="1538125"/>
    <lineage>
        <taxon>Eukaryota</taxon>
        <taxon>Metazoa</taxon>
        <taxon>Ecdysozoa</taxon>
        <taxon>Arthropoda</taxon>
        <taxon>Chelicerata</taxon>
        <taxon>Arachnida</taxon>
        <taxon>Araneae</taxon>
        <taxon>Araneomorphae</taxon>
        <taxon>Entelegynae</taxon>
        <taxon>Araneoidea</taxon>
        <taxon>Araneidae</taxon>
        <taxon>Caerostris</taxon>
    </lineage>
</organism>
<evidence type="ECO:0000313" key="3">
    <source>
        <dbReference type="Proteomes" id="UP001054837"/>
    </source>
</evidence>
<protein>
    <submittedName>
        <fullName evidence="2">Uncharacterized protein</fullName>
    </submittedName>
</protein>
<accession>A0AAV4WBR0</accession>
<sequence>MAPNNKLYKHELPTAHTFYQHAIHTSRSRYLLLPCHVGAHNHPPPRRHKPAQRHRAPPDAPKNIAPQYLCPAGKRRHFGTHISQILFAPVSAVWECEGVQRYESSGDNFVGGGGGME</sequence>
<name>A0AAV4WBR0_9ARAC</name>
<proteinExistence type="predicted"/>
<dbReference type="Proteomes" id="UP001054837">
    <property type="component" value="Unassembled WGS sequence"/>
</dbReference>
<evidence type="ECO:0000313" key="2">
    <source>
        <dbReference type="EMBL" id="GIY79396.1"/>
    </source>
</evidence>